<accession>A0A165Z8E6</accession>
<protein>
    <submittedName>
        <fullName evidence="2">Uncharacterized protein</fullName>
    </submittedName>
</protein>
<evidence type="ECO:0000313" key="2">
    <source>
        <dbReference type="EMBL" id="KZT34050.1"/>
    </source>
</evidence>
<evidence type="ECO:0000313" key="3">
    <source>
        <dbReference type="Proteomes" id="UP000076798"/>
    </source>
</evidence>
<dbReference type="AlphaFoldDB" id="A0A165Z8E6"/>
<dbReference type="Proteomes" id="UP000076798">
    <property type="component" value="Unassembled WGS sequence"/>
</dbReference>
<name>A0A165Z8E6_9AGAM</name>
<keyword evidence="3" id="KW-1185">Reference proteome</keyword>
<organism evidence="2 3">
    <name type="scientific">Sistotremastrum suecicum HHB10207 ss-3</name>
    <dbReference type="NCBI Taxonomy" id="1314776"/>
    <lineage>
        <taxon>Eukaryota</taxon>
        <taxon>Fungi</taxon>
        <taxon>Dikarya</taxon>
        <taxon>Basidiomycota</taxon>
        <taxon>Agaricomycotina</taxon>
        <taxon>Agaricomycetes</taxon>
        <taxon>Sistotremastrales</taxon>
        <taxon>Sistotremastraceae</taxon>
        <taxon>Sistotremastrum</taxon>
    </lineage>
</organism>
<feature type="transmembrane region" description="Helical" evidence="1">
    <location>
        <begin position="6"/>
        <end position="26"/>
    </location>
</feature>
<gene>
    <name evidence="2" type="ORF">SISSUDRAFT_1053423</name>
</gene>
<evidence type="ECO:0000256" key="1">
    <source>
        <dbReference type="SAM" id="Phobius"/>
    </source>
</evidence>
<keyword evidence="1" id="KW-0472">Membrane</keyword>
<keyword evidence="1" id="KW-1133">Transmembrane helix</keyword>
<proteinExistence type="predicted"/>
<keyword evidence="1" id="KW-0812">Transmembrane</keyword>
<reference evidence="2 3" key="1">
    <citation type="journal article" date="2016" name="Mol. Biol. Evol.">
        <title>Comparative Genomics of Early-Diverging Mushroom-Forming Fungi Provides Insights into the Origins of Lignocellulose Decay Capabilities.</title>
        <authorList>
            <person name="Nagy L.G."/>
            <person name="Riley R."/>
            <person name="Tritt A."/>
            <person name="Adam C."/>
            <person name="Daum C."/>
            <person name="Floudas D."/>
            <person name="Sun H."/>
            <person name="Yadav J.S."/>
            <person name="Pangilinan J."/>
            <person name="Larsson K.H."/>
            <person name="Matsuura K."/>
            <person name="Barry K."/>
            <person name="Labutti K."/>
            <person name="Kuo R."/>
            <person name="Ohm R.A."/>
            <person name="Bhattacharya S.S."/>
            <person name="Shirouzu T."/>
            <person name="Yoshinaga Y."/>
            <person name="Martin F.M."/>
            <person name="Grigoriev I.V."/>
            <person name="Hibbett D.S."/>
        </authorList>
    </citation>
    <scope>NUCLEOTIDE SEQUENCE [LARGE SCALE GENOMIC DNA]</scope>
    <source>
        <strain evidence="2 3">HHB10207 ss-3</strain>
    </source>
</reference>
<sequence length="73" mass="7998">MKGGMLFPSHAGVTGALIIIICCYNANTASRRSADTPYHVAKESLSSLSPLLSPRFTRKLRSEMRVIEGIGYR</sequence>
<dbReference type="EMBL" id="KV428203">
    <property type="protein sequence ID" value="KZT34050.1"/>
    <property type="molecule type" value="Genomic_DNA"/>
</dbReference>